<dbReference type="Gene3D" id="2.60.40.1180">
    <property type="entry name" value="Golgi alpha-mannosidase II"/>
    <property type="match status" value="1"/>
</dbReference>
<reference evidence="6" key="1">
    <citation type="journal article" date="2018" name="Mol. Biol. Evol.">
        <title>Broad Genomic Sampling Reveals a Smut Pathogenic Ancestry of the Fungal Clade Ustilaginomycotina.</title>
        <authorList>
            <person name="Kijpornyongpan T."/>
            <person name="Mondo S.J."/>
            <person name="Barry K."/>
            <person name="Sandor L."/>
            <person name="Lee J."/>
            <person name="Lipzen A."/>
            <person name="Pangilinan J."/>
            <person name="LaButti K."/>
            <person name="Hainaut M."/>
            <person name="Henrissat B."/>
            <person name="Grigoriev I.V."/>
            <person name="Spatafora J.W."/>
            <person name="Aime M.C."/>
        </authorList>
    </citation>
    <scope>NUCLEOTIDE SEQUENCE [LARGE SCALE GENOMIC DNA]</scope>
    <source>
        <strain evidence="6">MCA 4198</strain>
    </source>
</reference>
<dbReference type="STRING" id="215250.A0A316YGZ8"/>
<gene>
    <name evidence="6" type="ORF">FA10DRAFT_243943</name>
</gene>
<dbReference type="FunFam" id="3.20.20.80:FF:000087">
    <property type="entry name" value="Oligo-1,6-glucosidase IMA1"/>
    <property type="match status" value="1"/>
</dbReference>
<dbReference type="EMBL" id="KZ819638">
    <property type="protein sequence ID" value="PWN88421.1"/>
    <property type="molecule type" value="Genomic_DNA"/>
</dbReference>
<dbReference type="InterPro" id="IPR006047">
    <property type="entry name" value="GH13_cat_dom"/>
</dbReference>
<dbReference type="Pfam" id="PF00128">
    <property type="entry name" value="Alpha-amylase"/>
    <property type="match status" value="1"/>
</dbReference>
<dbReference type="SMART" id="SM00642">
    <property type="entry name" value="Aamy"/>
    <property type="match status" value="1"/>
</dbReference>
<dbReference type="InterPro" id="IPR017853">
    <property type="entry name" value="GH"/>
</dbReference>
<dbReference type="FunFam" id="3.90.400.10:FF:000004">
    <property type="entry name" value="Oligo-1,6-glucosidase"/>
    <property type="match status" value="1"/>
</dbReference>
<dbReference type="GO" id="GO:0005987">
    <property type="term" value="P:sucrose catabolic process"/>
    <property type="evidence" value="ECO:0007669"/>
    <property type="project" value="TreeGrafter"/>
</dbReference>
<protein>
    <submittedName>
        <fullName evidence="6">Alpha amylase</fullName>
    </submittedName>
</protein>
<keyword evidence="2" id="KW-0378">Hydrolase</keyword>
<feature type="domain" description="Glycosyl hydrolase family 13 catalytic" evidence="5">
    <location>
        <begin position="41"/>
        <end position="474"/>
    </location>
</feature>
<comment type="similarity">
    <text evidence="1">Belongs to the glycosyl hydrolase 13 family.</text>
</comment>
<dbReference type="InterPro" id="IPR045857">
    <property type="entry name" value="O16G_dom_2"/>
</dbReference>
<organism evidence="6 7">
    <name type="scientific">Acaromyces ingoldii</name>
    <dbReference type="NCBI Taxonomy" id="215250"/>
    <lineage>
        <taxon>Eukaryota</taxon>
        <taxon>Fungi</taxon>
        <taxon>Dikarya</taxon>
        <taxon>Basidiomycota</taxon>
        <taxon>Ustilaginomycotina</taxon>
        <taxon>Exobasidiomycetes</taxon>
        <taxon>Exobasidiales</taxon>
        <taxon>Cryptobasidiaceae</taxon>
        <taxon>Acaromyces</taxon>
    </lineage>
</organism>
<proteinExistence type="inferred from homology"/>
<accession>A0A316YGZ8</accession>
<keyword evidence="4" id="KW-0462">Maltose metabolism</keyword>
<sequence length="657" mass="75642">MSTTNISEIPRADELLTTKEFDQLPNTFSEPAWWKEAVIFQIWPASFCDSNGDGIGDLGGVLSKVDYLKEVGADVIWLSPIYESPDKDMGYDVADYKKIADRYGSLEDVDKLISELKKRGMKLMMDLVVNHTSDQHAWFKQSRSSKDNDKRDWYIWRPAKRDERGNRVPPNNWVSFFGGSAWCWDETTQEYFLCLFTKEQPDLNWENEEVREAVYDIMRFWLDRGCAGFRMDVINEVSKTYVEDPSDPKRPALPDAPISDPNATYQAAHMLFCNGPRIHEFMREMHEKVLQHYDTITVGETPHAKHPSIVLPWVNPHSHELRMCFTFDLHDVDGDQQWPLIPRPFDLVTFKSIVNKWQAFFSAHNGWHANYLENHDQARSVSRWLSDAPEHRKQAAKLVAMMQTSFSGSLYLYQGQELGMKNIPKEWPIDDYLDVATINFYNECKDRTIKGLSSPATPEQVHEWAALKARDNARTPVQWNSSPASAGFSPDGARTKPWMRVQVEDAQQGWNATDEAQDPLSVLNFWKRALKLRKEVGGGLMVRGNFWIVKPEDPNVFAYVRNLGHEVSVLVVLNFSKDEQTVRLDGQTVNKSQQDGKLVGEFKGNGPCKTLEKLRSRVTILLHNYADIDGSRDQEVKWVDDESFVLRAFEGVWFKID</sequence>
<dbReference type="GeneID" id="37041241"/>
<dbReference type="Gene3D" id="3.20.20.80">
    <property type="entry name" value="Glycosidases"/>
    <property type="match status" value="1"/>
</dbReference>
<evidence type="ECO:0000313" key="6">
    <source>
        <dbReference type="EMBL" id="PWN88421.1"/>
    </source>
</evidence>
<evidence type="ECO:0000256" key="1">
    <source>
        <dbReference type="ARBA" id="ARBA00008061"/>
    </source>
</evidence>
<dbReference type="OrthoDB" id="1740265at2759"/>
<evidence type="ECO:0000256" key="2">
    <source>
        <dbReference type="ARBA" id="ARBA00022801"/>
    </source>
</evidence>
<dbReference type="InterPro" id="IPR013780">
    <property type="entry name" value="Glyco_hydro_b"/>
</dbReference>
<dbReference type="RefSeq" id="XP_025375619.1">
    <property type="nucleotide sequence ID" value="XM_025519325.1"/>
</dbReference>
<dbReference type="PANTHER" id="PTHR10357">
    <property type="entry name" value="ALPHA-AMYLASE FAMILY MEMBER"/>
    <property type="match status" value="1"/>
</dbReference>
<keyword evidence="7" id="KW-1185">Reference proteome</keyword>
<dbReference type="GO" id="GO:0004575">
    <property type="term" value="F:sucrose alpha-glucosidase activity"/>
    <property type="evidence" value="ECO:0007669"/>
    <property type="project" value="TreeGrafter"/>
</dbReference>
<dbReference type="InParanoid" id="A0A316YGZ8"/>
<dbReference type="GO" id="GO:0033934">
    <property type="term" value="F:glucan 1,4-alpha-maltotriohydrolase activity"/>
    <property type="evidence" value="ECO:0007669"/>
    <property type="project" value="TreeGrafter"/>
</dbReference>
<dbReference type="Gene3D" id="3.90.400.10">
    <property type="entry name" value="Oligo-1,6-glucosidase, Domain 2"/>
    <property type="match status" value="1"/>
</dbReference>
<dbReference type="GO" id="GO:0004556">
    <property type="term" value="F:alpha-amylase activity"/>
    <property type="evidence" value="ECO:0007669"/>
    <property type="project" value="TreeGrafter"/>
</dbReference>
<dbReference type="CDD" id="cd11333">
    <property type="entry name" value="AmyAc_SI_OligoGlu_DGase"/>
    <property type="match status" value="1"/>
</dbReference>
<evidence type="ECO:0000313" key="7">
    <source>
        <dbReference type="Proteomes" id="UP000245768"/>
    </source>
</evidence>
<evidence type="ECO:0000259" key="5">
    <source>
        <dbReference type="SMART" id="SM00642"/>
    </source>
</evidence>
<name>A0A316YGZ8_9BASI</name>
<dbReference type="Proteomes" id="UP000245768">
    <property type="component" value="Unassembled WGS sequence"/>
</dbReference>
<dbReference type="SUPFAM" id="SSF51011">
    <property type="entry name" value="Glycosyl hydrolase domain"/>
    <property type="match status" value="1"/>
</dbReference>
<dbReference type="AlphaFoldDB" id="A0A316YGZ8"/>
<dbReference type="GO" id="GO:0000025">
    <property type="term" value="P:maltose catabolic process"/>
    <property type="evidence" value="ECO:0007669"/>
    <property type="project" value="TreeGrafter"/>
</dbReference>
<dbReference type="GO" id="GO:0004574">
    <property type="term" value="F:oligo-1,6-glucosidase activity"/>
    <property type="evidence" value="ECO:0007669"/>
    <property type="project" value="TreeGrafter"/>
</dbReference>
<dbReference type="PANTHER" id="PTHR10357:SF179">
    <property type="entry name" value="NEUTRAL AND BASIC AMINO ACID TRANSPORT PROTEIN RBAT"/>
    <property type="match status" value="1"/>
</dbReference>
<dbReference type="FunFam" id="3.20.20.80:FF:000064">
    <property type="entry name" value="Oligo-1,6-glucosidase"/>
    <property type="match status" value="1"/>
</dbReference>
<evidence type="ECO:0000256" key="4">
    <source>
        <dbReference type="ARBA" id="ARBA00026248"/>
    </source>
</evidence>
<keyword evidence="3" id="KW-0326">Glycosidase</keyword>
<evidence type="ECO:0000256" key="3">
    <source>
        <dbReference type="ARBA" id="ARBA00023295"/>
    </source>
</evidence>
<dbReference type="SUPFAM" id="SSF51445">
    <property type="entry name" value="(Trans)glycosidases"/>
    <property type="match status" value="1"/>
</dbReference>